<protein>
    <submittedName>
        <fullName evidence="1">Uncharacterized protein</fullName>
    </submittedName>
</protein>
<dbReference type="Proteomes" id="UP000729402">
    <property type="component" value="Unassembled WGS sequence"/>
</dbReference>
<name>A0A8J5WYK7_ZIZPA</name>
<gene>
    <name evidence="1" type="ORF">GUJ93_ZPchr0013g34893</name>
</gene>
<evidence type="ECO:0000313" key="1">
    <source>
        <dbReference type="EMBL" id="KAG8100411.1"/>
    </source>
</evidence>
<evidence type="ECO:0000313" key="2">
    <source>
        <dbReference type="Proteomes" id="UP000729402"/>
    </source>
</evidence>
<organism evidence="1 2">
    <name type="scientific">Zizania palustris</name>
    <name type="common">Northern wild rice</name>
    <dbReference type="NCBI Taxonomy" id="103762"/>
    <lineage>
        <taxon>Eukaryota</taxon>
        <taxon>Viridiplantae</taxon>
        <taxon>Streptophyta</taxon>
        <taxon>Embryophyta</taxon>
        <taxon>Tracheophyta</taxon>
        <taxon>Spermatophyta</taxon>
        <taxon>Magnoliopsida</taxon>
        <taxon>Liliopsida</taxon>
        <taxon>Poales</taxon>
        <taxon>Poaceae</taxon>
        <taxon>BOP clade</taxon>
        <taxon>Oryzoideae</taxon>
        <taxon>Oryzeae</taxon>
        <taxon>Zizaniinae</taxon>
        <taxon>Zizania</taxon>
    </lineage>
</organism>
<dbReference type="EMBL" id="JAAALK010000079">
    <property type="protein sequence ID" value="KAG8100411.1"/>
    <property type="molecule type" value="Genomic_DNA"/>
</dbReference>
<comment type="caution">
    <text evidence="1">The sequence shown here is derived from an EMBL/GenBank/DDBJ whole genome shotgun (WGS) entry which is preliminary data.</text>
</comment>
<sequence>MQLYLMPPHHRNFHRLIVGAALCRRRPPSCLCVTPARLNLASSSAGGFYRLSSYVLSLLCIHASLVPLECLKVLHLRRMTVTDTDIIIFVCSQGHML</sequence>
<reference evidence="1" key="1">
    <citation type="journal article" date="2021" name="bioRxiv">
        <title>Whole Genome Assembly and Annotation of Northern Wild Rice, Zizania palustris L., Supports a Whole Genome Duplication in the Zizania Genus.</title>
        <authorList>
            <person name="Haas M."/>
            <person name="Kono T."/>
            <person name="Macchietto M."/>
            <person name="Millas R."/>
            <person name="McGilp L."/>
            <person name="Shao M."/>
            <person name="Duquette J."/>
            <person name="Hirsch C.N."/>
            <person name="Kimball J."/>
        </authorList>
    </citation>
    <scope>NUCLEOTIDE SEQUENCE</scope>
    <source>
        <tissue evidence="1">Fresh leaf tissue</tissue>
    </source>
</reference>
<proteinExistence type="predicted"/>
<accession>A0A8J5WYK7</accession>
<dbReference type="AlphaFoldDB" id="A0A8J5WYK7"/>
<keyword evidence="2" id="KW-1185">Reference proteome</keyword>
<reference evidence="1" key="2">
    <citation type="submission" date="2021-02" db="EMBL/GenBank/DDBJ databases">
        <authorList>
            <person name="Kimball J.A."/>
            <person name="Haas M.W."/>
            <person name="Macchietto M."/>
            <person name="Kono T."/>
            <person name="Duquette J."/>
            <person name="Shao M."/>
        </authorList>
    </citation>
    <scope>NUCLEOTIDE SEQUENCE</scope>
    <source>
        <tissue evidence="1">Fresh leaf tissue</tissue>
    </source>
</reference>